<dbReference type="NCBIfam" id="TIGR04183">
    <property type="entry name" value="Por_Secre_tail"/>
    <property type="match status" value="1"/>
</dbReference>
<organism evidence="3 4">
    <name type="scientific">Chryseobacterium formosus</name>
    <dbReference type="NCBI Taxonomy" id="1537363"/>
    <lineage>
        <taxon>Bacteria</taxon>
        <taxon>Pseudomonadati</taxon>
        <taxon>Bacteroidota</taxon>
        <taxon>Flavobacteriia</taxon>
        <taxon>Flavobacteriales</taxon>
        <taxon>Weeksellaceae</taxon>
        <taxon>Chryseobacterium group</taxon>
        <taxon>Chryseobacterium</taxon>
    </lineage>
</organism>
<proteinExistence type="predicted"/>
<name>A0ABT3XJY8_9FLAO</name>
<keyword evidence="1" id="KW-0732">Signal</keyword>
<dbReference type="SUPFAM" id="SSF69304">
    <property type="entry name" value="Tricorn protease N-terminal domain"/>
    <property type="match status" value="1"/>
</dbReference>
<protein>
    <submittedName>
        <fullName evidence="3">T9SS type A sorting domain-containing protein</fullName>
    </submittedName>
</protein>
<dbReference type="Proteomes" id="UP001073122">
    <property type="component" value="Unassembled WGS sequence"/>
</dbReference>
<sequence>MFKNLQTTAKKIGAGIGILSIVASSLNAQQWVDVGSAGSISAGASSFNNLAIDAQGNYYVSYYDVSVQKGSVQKFNGTSWSYVGGTAGITTATATYNSLSLDATGNLYYTNQWGYPNSGMEVRKFNGTSWSLLSLPFTDTTNYQASAVAPNNVPFVYASVGLGTVKRLVNNVWEQVGPSNIAGGNPTHAEMVTGTNGKVYVCHISSGVKVYENNLTASATDPWTLVGGASVGNAFTEGTNATSDIAIGADNTLYVVYSSTSDNNRKLNVKKFDGTNWVQVGNANFGISNDLYNVSIAVTPSGKIYTVANGWSVNSGKNTVYEYNSTTNTWETFGGDFVSDGTATYNDLQYDAFNNTLVLTYSQSGVKVKKIQLPNTTPACSNADPGTNPGDTSCVTFTYKGQQVTYTTVRGADGKVWLQQNLGSSQVATSMADADSYGDLFQWGRWDDGHQNRNSATTTVPSTNNPTGLAGITSFILGNSPAWWSTNALSDLWNGANTSAITSTVSVDPCKAIGTGWKLPSQADWIAAVGAEGMSSAANAYTSKLKLPAAGYRSQSSGGFTYVGERGYYWSGDVANTGGKYLYNSTSLANPNSGGPRAQGQSVRCIKETTTGLGTSDIKKVTLGIYPNPTNGILNIKTDATIDKVNVTNILGQRMDVQFSNNRINIQSLQKGVYIVELLLKDGQKISKKVIKN</sequence>
<dbReference type="Pfam" id="PF18962">
    <property type="entry name" value="Por_Secre_tail"/>
    <property type="match status" value="1"/>
</dbReference>
<dbReference type="RefSeq" id="WP_267263783.1">
    <property type="nucleotide sequence ID" value="NZ_JAOVZW010000001.1"/>
</dbReference>
<gene>
    <name evidence="3" type="ORF">OF897_00770</name>
</gene>
<evidence type="ECO:0000256" key="1">
    <source>
        <dbReference type="ARBA" id="ARBA00022729"/>
    </source>
</evidence>
<accession>A0ABT3XJY8</accession>
<comment type="caution">
    <text evidence="3">The sequence shown here is derived from an EMBL/GenBank/DDBJ whole genome shotgun (WGS) entry which is preliminary data.</text>
</comment>
<reference evidence="3" key="1">
    <citation type="submission" date="2022-10" db="EMBL/GenBank/DDBJ databases">
        <title>Chryseobacterium sp. nov., a novel bacterial species.</title>
        <authorList>
            <person name="Cao Y."/>
        </authorList>
    </citation>
    <scope>NUCLEOTIDE SEQUENCE</scope>
    <source>
        <strain evidence="3">CCTCC AB2015118</strain>
    </source>
</reference>
<dbReference type="InterPro" id="IPR026444">
    <property type="entry name" value="Secre_tail"/>
</dbReference>
<evidence type="ECO:0000259" key="2">
    <source>
        <dbReference type="Pfam" id="PF18962"/>
    </source>
</evidence>
<dbReference type="EMBL" id="JAOVZW010000001">
    <property type="protein sequence ID" value="MCX8522455.1"/>
    <property type="molecule type" value="Genomic_DNA"/>
</dbReference>
<evidence type="ECO:0000313" key="3">
    <source>
        <dbReference type="EMBL" id="MCX8522455.1"/>
    </source>
</evidence>
<feature type="domain" description="Secretion system C-terminal sorting" evidence="2">
    <location>
        <begin position="625"/>
        <end position="691"/>
    </location>
</feature>
<keyword evidence="4" id="KW-1185">Reference proteome</keyword>
<evidence type="ECO:0000313" key="4">
    <source>
        <dbReference type="Proteomes" id="UP001073122"/>
    </source>
</evidence>